<dbReference type="AlphaFoldDB" id="B9JQ95"/>
<dbReference type="GO" id="GO:0003700">
    <property type="term" value="F:DNA-binding transcription factor activity"/>
    <property type="evidence" value="ECO:0007669"/>
    <property type="project" value="TreeGrafter"/>
</dbReference>
<evidence type="ECO:0000313" key="7">
    <source>
        <dbReference type="Proteomes" id="UP000001600"/>
    </source>
</evidence>
<dbReference type="InterPro" id="IPR001647">
    <property type="entry name" value="HTH_TetR"/>
</dbReference>
<proteinExistence type="predicted"/>
<sequence>MDYPTRAPRQKRSRNSLEKLMTAGVDLLEEKGFEGLSIAELSIRSGVSIGSIYQRFEGKDALFASLQEEILKRIDAEQSDLFRRIDSSLPDDRLVVEAVGRLAIFFQQNEGLLKIMILRGAVDEDTRRRGSRSSIQLALAFESFLLSSIRRFGHAQPEVAADVCFRIVYATFTRRIMSGSTFESETVLSWETLGDEVAHVCASYLLSPPLGSV</sequence>
<dbReference type="PROSITE" id="PS01081">
    <property type="entry name" value="HTH_TETR_1"/>
    <property type="match status" value="1"/>
</dbReference>
<feature type="DNA-binding region" description="H-T-H motif" evidence="4">
    <location>
        <begin position="37"/>
        <end position="56"/>
    </location>
</feature>
<keyword evidence="1" id="KW-0805">Transcription regulation</keyword>
<evidence type="ECO:0000313" key="6">
    <source>
        <dbReference type="EMBL" id="ACM31314.1"/>
    </source>
</evidence>
<evidence type="ECO:0000256" key="1">
    <source>
        <dbReference type="ARBA" id="ARBA00023015"/>
    </source>
</evidence>
<keyword evidence="6" id="KW-0614">Plasmid</keyword>
<organism evidence="6 7">
    <name type="scientific">Rhizobium rhizogenes (strain K84 / ATCC BAA-868)</name>
    <name type="common">Agrobacterium radiobacter</name>
    <dbReference type="NCBI Taxonomy" id="311403"/>
    <lineage>
        <taxon>Bacteria</taxon>
        <taxon>Pseudomonadati</taxon>
        <taxon>Pseudomonadota</taxon>
        <taxon>Alphaproteobacteria</taxon>
        <taxon>Hyphomicrobiales</taxon>
        <taxon>Rhizobiaceae</taxon>
        <taxon>Rhizobium/Agrobacterium group</taxon>
        <taxon>Rhizobium</taxon>
    </lineage>
</organism>
<reference evidence="6 7" key="1">
    <citation type="journal article" date="2009" name="J. Bacteriol.">
        <title>Genome sequences of three Agrobacterium biovars help elucidate the evolution of multichromosome genomes in bacteria.</title>
        <authorList>
            <person name="Slater S.C."/>
            <person name="Goldman B.S."/>
            <person name="Goodner B."/>
            <person name="Setubal J.C."/>
            <person name="Farrand S.K."/>
            <person name="Nester E.W."/>
            <person name="Burr T.J."/>
            <person name="Banta L."/>
            <person name="Dickerman A.W."/>
            <person name="Paulsen I."/>
            <person name="Otten L."/>
            <person name="Suen G."/>
            <person name="Welch R."/>
            <person name="Almeida N.F."/>
            <person name="Arnold F."/>
            <person name="Burton O.T."/>
            <person name="Du Z."/>
            <person name="Ewing A."/>
            <person name="Godsy E."/>
            <person name="Heisel S."/>
            <person name="Houmiel K.L."/>
            <person name="Jhaveri J."/>
            <person name="Lu J."/>
            <person name="Miller N.M."/>
            <person name="Norton S."/>
            <person name="Chen Q."/>
            <person name="Phoolcharoen W."/>
            <person name="Ohlin V."/>
            <person name="Ondrusek D."/>
            <person name="Pride N."/>
            <person name="Stricklin S.L."/>
            <person name="Sun J."/>
            <person name="Wheeler C."/>
            <person name="Wilson L."/>
            <person name="Zhu H."/>
            <person name="Wood D.W."/>
        </authorList>
    </citation>
    <scope>NUCLEOTIDE SEQUENCE [LARGE SCALE GENOMIC DNA]</scope>
    <source>
        <strain evidence="7">K84 / ATCC BAA-868</strain>
        <plasmid evidence="6 7">pAtK84c</plasmid>
    </source>
</reference>
<keyword evidence="3" id="KW-0804">Transcription</keyword>
<dbReference type="GO" id="GO:0000976">
    <property type="term" value="F:transcription cis-regulatory region binding"/>
    <property type="evidence" value="ECO:0007669"/>
    <property type="project" value="TreeGrafter"/>
</dbReference>
<evidence type="ECO:0000259" key="5">
    <source>
        <dbReference type="PROSITE" id="PS50977"/>
    </source>
</evidence>
<protein>
    <submittedName>
        <fullName evidence="6">Transcriptional regulator</fullName>
    </submittedName>
</protein>
<dbReference type="InterPro" id="IPR009057">
    <property type="entry name" value="Homeodomain-like_sf"/>
</dbReference>
<dbReference type="EMBL" id="CP000631">
    <property type="protein sequence ID" value="ACM31314.1"/>
    <property type="molecule type" value="Genomic_DNA"/>
</dbReference>
<dbReference type="HOGENOM" id="CLU_069356_46_4_5"/>
<dbReference type="Pfam" id="PF00440">
    <property type="entry name" value="TetR_N"/>
    <property type="match status" value="1"/>
</dbReference>
<accession>B9JQ95</accession>
<dbReference type="PANTHER" id="PTHR30055">
    <property type="entry name" value="HTH-TYPE TRANSCRIPTIONAL REGULATOR RUTR"/>
    <property type="match status" value="1"/>
</dbReference>
<dbReference type="PRINTS" id="PR00455">
    <property type="entry name" value="HTHTETR"/>
</dbReference>
<geneLocation type="plasmid" evidence="6 7">
    <name>pAtK84c</name>
</geneLocation>
<dbReference type="Proteomes" id="UP000001600">
    <property type="component" value="Plasmid pAtK84c"/>
</dbReference>
<dbReference type="KEGG" id="ara:Arad_12315"/>
<dbReference type="InterPro" id="IPR023772">
    <property type="entry name" value="DNA-bd_HTH_TetR-type_CS"/>
</dbReference>
<dbReference type="PANTHER" id="PTHR30055:SF234">
    <property type="entry name" value="HTH-TYPE TRANSCRIPTIONAL REGULATOR BETI"/>
    <property type="match status" value="1"/>
</dbReference>
<dbReference type="Gene3D" id="1.10.357.10">
    <property type="entry name" value="Tetracycline Repressor, domain 2"/>
    <property type="match status" value="1"/>
</dbReference>
<name>B9JQ95_RHIR8</name>
<dbReference type="PROSITE" id="PS50977">
    <property type="entry name" value="HTH_TETR_2"/>
    <property type="match status" value="1"/>
</dbReference>
<dbReference type="SUPFAM" id="SSF46689">
    <property type="entry name" value="Homeodomain-like"/>
    <property type="match status" value="1"/>
</dbReference>
<feature type="domain" description="HTH tetR-type" evidence="5">
    <location>
        <begin position="14"/>
        <end position="74"/>
    </location>
</feature>
<evidence type="ECO:0000256" key="4">
    <source>
        <dbReference type="PROSITE-ProRule" id="PRU00335"/>
    </source>
</evidence>
<dbReference type="InterPro" id="IPR050109">
    <property type="entry name" value="HTH-type_TetR-like_transc_reg"/>
</dbReference>
<evidence type="ECO:0000256" key="2">
    <source>
        <dbReference type="ARBA" id="ARBA00023125"/>
    </source>
</evidence>
<keyword evidence="2 4" id="KW-0238">DNA-binding</keyword>
<gene>
    <name evidence="6" type="ordered locus">Arad_12315</name>
</gene>
<evidence type="ECO:0000256" key="3">
    <source>
        <dbReference type="ARBA" id="ARBA00023163"/>
    </source>
</evidence>